<comment type="caution">
    <text evidence="2">The sequence shown here is derived from an EMBL/GenBank/DDBJ whole genome shotgun (WGS) entry which is preliminary data.</text>
</comment>
<proteinExistence type="predicted"/>
<evidence type="ECO:0000313" key="2">
    <source>
        <dbReference type="EMBL" id="RKR74008.1"/>
    </source>
</evidence>
<evidence type="ECO:0000256" key="1">
    <source>
        <dbReference type="SAM" id="SignalP"/>
    </source>
</evidence>
<evidence type="ECO:0000313" key="3">
    <source>
        <dbReference type="Proteomes" id="UP000280008"/>
    </source>
</evidence>
<evidence type="ECO:0008006" key="4">
    <source>
        <dbReference type="Google" id="ProtNLM"/>
    </source>
</evidence>
<dbReference type="RefSeq" id="WP_121368800.1">
    <property type="nucleotide sequence ID" value="NZ_RBKS01000001.1"/>
</dbReference>
<feature type="signal peptide" evidence="1">
    <location>
        <begin position="1"/>
        <end position="34"/>
    </location>
</feature>
<keyword evidence="3" id="KW-1185">Reference proteome</keyword>
<dbReference type="OrthoDB" id="5150233at2"/>
<organism evidence="2 3">
    <name type="scientific">Frondihabitans australicus</name>
    <dbReference type="NCBI Taxonomy" id="386892"/>
    <lineage>
        <taxon>Bacteria</taxon>
        <taxon>Bacillati</taxon>
        <taxon>Actinomycetota</taxon>
        <taxon>Actinomycetes</taxon>
        <taxon>Micrococcales</taxon>
        <taxon>Microbacteriaceae</taxon>
        <taxon>Frondihabitans</taxon>
    </lineage>
</organism>
<reference evidence="2 3" key="1">
    <citation type="submission" date="2018-10" db="EMBL/GenBank/DDBJ databases">
        <title>Sequencing the genomes of 1000 actinobacteria strains.</title>
        <authorList>
            <person name="Klenk H.-P."/>
        </authorList>
    </citation>
    <scope>NUCLEOTIDE SEQUENCE [LARGE SCALE GENOMIC DNA]</scope>
    <source>
        <strain evidence="2 3">DSM 17894</strain>
    </source>
</reference>
<gene>
    <name evidence="2" type="ORF">C8E83_1110</name>
</gene>
<dbReference type="Proteomes" id="UP000280008">
    <property type="component" value="Unassembled WGS sequence"/>
</dbReference>
<protein>
    <recommendedName>
        <fullName evidence="4">LppP/LprE lipoprotein</fullName>
    </recommendedName>
</protein>
<dbReference type="PROSITE" id="PS51257">
    <property type="entry name" value="PROKAR_LIPOPROTEIN"/>
    <property type="match status" value="1"/>
</dbReference>
<feature type="chain" id="PRO_5038710095" description="LppP/LprE lipoprotein" evidence="1">
    <location>
        <begin position="35"/>
        <end position="213"/>
    </location>
</feature>
<keyword evidence="1" id="KW-0732">Signal</keyword>
<name>A0A495IEU4_9MICO</name>
<accession>A0A495IEU4</accession>
<dbReference type="EMBL" id="RBKS01000001">
    <property type="protein sequence ID" value="RKR74008.1"/>
    <property type="molecule type" value="Genomic_DNA"/>
</dbReference>
<dbReference type="AlphaFoldDB" id="A0A495IEU4"/>
<sequence length="213" mass="21018">MHTHEKHRHTLGAGAAALLLATTLAGCTAGATTAQPTTTVTVTQTPSPSATLDVQSALESAPVPALCQHPAGTLQGGTLPGQAESTGYVKLSSIADTGEGPYFAEGSITGVDGEAVAASITCNAGGVPWPDVIVLYAVDDGSLKLEGSYSLGTPTKAESAVTQSVSVTGGSAVVSWTGPGANQPAADGSLLQKASFTVADGRVVMSGYTSSTS</sequence>